<proteinExistence type="predicted"/>
<evidence type="ECO:0000313" key="1">
    <source>
        <dbReference type="EMBL" id="WQG88929.1"/>
    </source>
</evidence>
<keyword evidence="2" id="KW-1185">Reference proteome</keyword>
<gene>
    <name evidence="1" type="ORF">SR876_28775</name>
</gene>
<dbReference type="EMBL" id="CP140154">
    <property type="protein sequence ID" value="WQG88929.1"/>
    <property type="molecule type" value="Genomic_DNA"/>
</dbReference>
<sequence length="82" mass="9049">MGKVYLSYPGGISVFKQTDAPFHKPIRLTNATPAHVILLPSKQGDSIHIAGTYTDKGDNLGGVFKTTMTNFKLYNILLQFYS</sequence>
<accession>A0ABZ0XF90</accession>
<dbReference type="Proteomes" id="UP001326715">
    <property type="component" value="Chromosome"/>
</dbReference>
<evidence type="ECO:0000313" key="2">
    <source>
        <dbReference type="Proteomes" id="UP001326715"/>
    </source>
</evidence>
<name>A0ABZ0XF90_9BACT</name>
<protein>
    <submittedName>
        <fullName evidence="1">Uncharacterized protein</fullName>
    </submittedName>
</protein>
<reference evidence="1 2" key="1">
    <citation type="submission" date="2023-11" db="EMBL/GenBank/DDBJ databases">
        <title>MicrobeMod: A computational toolkit for identifying prokaryotic methylation and restriction-modification with nanopore sequencing.</title>
        <authorList>
            <person name="Crits-Christoph A."/>
            <person name="Kang S.C."/>
            <person name="Lee H."/>
            <person name="Ostrov N."/>
        </authorList>
    </citation>
    <scope>NUCLEOTIDE SEQUENCE [LARGE SCALE GENOMIC DNA]</scope>
    <source>
        <strain evidence="1 2">ATCC 23090</strain>
    </source>
</reference>
<organism evidence="1 2">
    <name type="scientific">Chitinophaga sancti</name>
    <dbReference type="NCBI Taxonomy" id="1004"/>
    <lineage>
        <taxon>Bacteria</taxon>
        <taxon>Pseudomonadati</taxon>
        <taxon>Bacteroidota</taxon>
        <taxon>Chitinophagia</taxon>
        <taxon>Chitinophagales</taxon>
        <taxon>Chitinophagaceae</taxon>
        <taxon>Chitinophaga</taxon>
    </lineage>
</organism>
<dbReference type="RefSeq" id="WP_072364869.1">
    <property type="nucleotide sequence ID" value="NZ_CP139972.1"/>
</dbReference>